<reference evidence="1" key="1">
    <citation type="submission" date="2021-06" db="EMBL/GenBank/DDBJ databases">
        <authorList>
            <person name="Kallberg Y."/>
            <person name="Tangrot J."/>
            <person name="Rosling A."/>
        </authorList>
    </citation>
    <scope>NUCLEOTIDE SEQUENCE</scope>
    <source>
        <strain evidence="1">87-6 pot B 2015</strain>
    </source>
</reference>
<proteinExistence type="predicted"/>
<accession>A0A9N9DXN2</accession>
<keyword evidence="2" id="KW-1185">Reference proteome</keyword>
<gene>
    <name evidence="1" type="ORF">FMOSSE_LOCUS11762</name>
</gene>
<organism evidence="1 2">
    <name type="scientific">Funneliformis mosseae</name>
    <name type="common">Endomycorrhizal fungus</name>
    <name type="synonym">Glomus mosseae</name>
    <dbReference type="NCBI Taxonomy" id="27381"/>
    <lineage>
        <taxon>Eukaryota</taxon>
        <taxon>Fungi</taxon>
        <taxon>Fungi incertae sedis</taxon>
        <taxon>Mucoromycota</taxon>
        <taxon>Glomeromycotina</taxon>
        <taxon>Glomeromycetes</taxon>
        <taxon>Glomerales</taxon>
        <taxon>Glomeraceae</taxon>
        <taxon>Funneliformis</taxon>
    </lineage>
</organism>
<evidence type="ECO:0000313" key="1">
    <source>
        <dbReference type="EMBL" id="CAG8657150.1"/>
    </source>
</evidence>
<comment type="caution">
    <text evidence="1">The sequence shown here is derived from an EMBL/GenBank/DDBJ whole genome shotgun (WGS) entry which is preliminary data.</text>
</comment>
<evidence type="ECO:0000313" key="2">
    <source>
        <dbReference type="Proteomes" id="UP000789375"/>
    </source>
</evidence>
<protein>
    <submittedName>
        <fullName evidence="1">5214_t:CDS:1</fullName>
    </submittedName>
</protein>
<sequence length="218" mass="24838">MEISFPKVINEVIENIILSTDNNNQRLFNTGKDNTTNTFNMKIDNIAFSTSNFTEKNNFSYADAIKSKLNINNTSSPLKGNINRNSNNSSNTVNAIQSLIVRIDDINNKLVLLSDEIIFIKNEILQQHHNQGDIDYHLSKLEIFTQILDDDDKELLMNIDKPKDTVQDTNIDNIGTLQKDEIAILRITQIEHELKNLRSELKSILLALRQALLTINLS</sequence>
<dbReference type="EMBL" id="CAJVPP010004913">
    <property type="protein sequence ID" value="CAG8657150.1"/>
    <property type="molecule type" value="Genomic_DNA"/>
</dbReference>
<dbReference type="Proteomes" id="UP000789375">
    <property type="component" value="Unassembled WGS sequence"/>
</dbReference>
<dbReference type="AlphaFoldDB" id="A0A9N9DXN2"/>
<name>A0A9N9DXN2_FUNMO</name>